<dbReference type="Proteomes" id="UP001152888">
    <property type="component" value="Unassembled WGS sequence"/>
</dbReference>
<proteinExistence type="predicted"/>
<name>A0A9P0LC82_ACAOB</name>
<protein>
    <submittedName>
        <fullName evidence="1">Uncharacterized protein</fullName>
    </submittedName>
</protein>
<dbReference type="AlphaFoldDB" id="A0A9P0LC82"/>
<organism evidence="1 2">
    <name type="scientific">Acanthoscelides obtectus</name>
    <name type="common">Bean weevil</name>
    <name type="synonym">Bruchus obtectus</name>
    <dbReference type="NCBI Taxonomy" id="200917"/>
    <lineage>
        <taxon>Eukaryota</taxon>
        <taxon>Metazoa</taxon>
        <taxon>Ecdysozoa</taxon>
        <taxon>Arthropoda</taxon>
        <taxon>Hexapoda</taxon>
        <taxon>Insecta</taxon>
        <taxon>Pterygota</taxon>
        <taxon>Neoptera</taxon>
        <taxon>Endopterygota</taxon>
        <taxon>Coleoptera</taxon>
        <taxon>Polyphaga</taxon>
        <taxon>Cucujiformia</taxon>
        <taxon>Chrysomeloidea</taxon>
        <taxon>Chrysomelidae</taxon>
        <taxon>Bruchinae</taxon>
        <taxon>Bruchini</taxon>
        <taxon>Acanthoscelides</taxon>
    </lineage>
</organism>
<dbReference type="OrthoDB" id="6772675at2759"/>
<comment type="caution">
    <text evidence="1">The sequence shown here is derived from an EMBL/GenBank/DDBJ whole genome shotgun (WGS) entry which is preliminary data.</text>
</comment>
<evidence type="ECO:0000313" key="1">
    <source>
        <dbReference type="EMBL" id="CAH1995434.1"/>
    </source>
</evidence>
<sequence>MYFRCLVGHATVIAYLHRFGLEESDTCSCDGNRDDINHWLFQCKFNSTASVYMMNELATLGVPFPQSQTSLLYSSTRNSSIRKTLWDFFKRARRKI</sequence>
<dbReference type="EMBL" id="CAKOFQ010007228">
    <property type="protein sequence ID" value="CAH1995434.1"/>
    <property type="molecule type" value="Genomic_DNA"/>
</dbReference>
<keyword evidence="2" id="KW-1185">Reference proteome</keyword>
<accession>A0A9P0LC82</accession>
<evidence type="ECO:0000313" key="2">
    <source>
        <dbReference type="Proteomes" id="UP001152888"/>
    </source>
</evidence>
<gene>
    <name evidence="1" type="ORF">ACAOBT_LOCUS22603</name>
</gene>
<reference evidence="1" key="1">
    <citation type="submission" date="2022-03" db="EMBL/GenBank/DDBJ databases">
        <authorList>
            <person name="Sayadi A."/>
        </authorList>
    </citation>
    <scope>NUCLEOTIDE SEQUENCE</scope>
</reference>